<proteinExistence type="predicted"/>
<organism evidence="1 2">
    <name type="scientific">Faecalicatena acetigenes</name>
    <dbReference type="NCBI Taxonomy" id="2981790"/>
    <lineage>
        <taxon>Bacteria</taxon>
        <taxon>Bacillati</taxon>
        <taxon>Bacillota</taxon>
        <taxon>Clostridia</taxon>
        <taxon>Lachnospirales</taxon>
        <taxon>Lachnospiraceae</taxon>
        <taxon>Faecalicatena</taxon>
    </lineage>
</organism>
<dbReference type="Pfam" id="PF03692">
    <property type="entry name" value="CxxCxxCC"/>
    <property type="match status" value="1"/>
</dbReference>
<dbReference type="PANTHER" id="PTHR35866:SF2">
    <property type="entry name" value="YKGJ FAMILY CYSTEINE CLUSTER PROTEIN"/>
    <property type="match status" value="1"/>
</dbReference>
<comment type="caution">
    <text evidence="1">The sequence shown here is derived from an EMBL/GenBank/DDBJ whole genome shotgun (WGS) entry which is preliminary data.</text>
</comment>
<reference evidence="1 2" key="1">
    <citation type="journal article" date="2021" name="ISME Commun">
        <title>Automated analysis of genomic sequences facilitates high-throughput and comprehensive description of bacteria.</title>
        <authorList>
            <person name="Hitch T.C.A."/>
        </authorList>
    </citation>
    <scope>NUCLEOTIDE SEQUENCE [LARGE SCALE GENOMIC DNA]</scope>
    <source>
        <strain evidence="1 2">H2_18</strain>
    </source>
</reference>
<protein>
    <submittedName>
        <fullName evidence="1">YkgJ family cysteine cluster protein</fullName>
    </submittedName>
</protein>
<dbReference type="PANTHER" id="PTHR35866">
    <property type="entry name" value="PUTATIVE-RELATED"/>
    <property type="match status" value="1"/>
</dbReference>
<dbReference type="EMBL" id="JAOQJX010000004">
    <property type="protein sequence ID" value="MCU6746942.1"/>
    <property type="molecule type" value="Genomic_DNA"/>
</dbReference>
<dbReference type="RefSeq" id="WP_059066480.1">
    <property type="nucleotide sequence ID" value="NZ_JAOQJX010000004.1"/>
</dbReference>
<sequence>MKRQVELSEISDGRLYTANDMVRADCRGCEGCSACCRAMGTSVVLDPLDIHRLCRGLHVSFAQLLETGVELHVVDGLVLPNLKMTGETEACTYLDAQGRCSIHAFRPGICRLFPLGRYYEEDGFKYFLQIHECKKDMRGKVKVKKWLETEQIKDYESYIFKWHNFCLACEQALQTLDEENARILTLYILRTFYQTPYGQQNLKEMPIDGGFYPEFEERLKETERKLGLSAQVNRMNLGQDKKKSPGRS</sequence>
<accession>A0ABT2T9J1</accession>
<dbReference type="Proteomes" id="UP001652394">
    <property type="component" value="Unassembled WGS sequence"/>
</dbReference>
<evidence type="ECO:0000313" key="1">
    <source>
        <dbReference type="EMBL" id="MCU6746942.1"/>
    </source>
</evidence>
<evidence type="ECO:0000313" key="2">
    <source>
        <dbReference type="Proteomes" id="UP001652394"/>
    </source>
</evidence>
<keyword evidence="2" id="KW-1185">Reference proteome</keyword>
<gene>
    <name evidence="1" type="ORF">OCV51_04620</name>
</gene>
<dbReference type="InterPro" id="IPR005358">
    <property type="entry name" value="Puta_zinc/iron-chelating_dom"/>
</dbReference>
<name>A0ABT2T9J1_9FIRM</name>